<feature type="domain" description="Clp1 P-loop" evidence="9">
    <location>
        <begin position="249"/>
        <end position="386"/>
    </location>
</feature>
<accession>R4X9V4</accession>
<dbReference type="InterPro" id="IPR045116">
    <property type="entry name" value="Clp1/Grc3"/>
</dbReference>
<evidence type="ECO:0000256" key="5">
    <source>
        <dbReference type="ARBA" id="ARBA00022741"/>
    </source>
</evidence>
<comment type="similarity">
    <text evidence="1">Belongs to the Clp1 family. NOL9/GRC3 subfamily.</text>
</comment>
<dbReference type="STRING" id="1097556.R4X9V4"/>
<dbReference type="PANTHER" id="PTHR12755:SF3">
    <property type="entry name" value="POLYNUCLEOTIDE 5'-HYDROXYL-KINASE NOL9"/>
    <property type="match status" value="1"/>
</dbReference>
<protein>
    <recommendedName>
        <fullName evidence="3">Polynucleotide 5'-hydroxyl-kinase GRC3</fullName>
    </recommendedName>
    <alternativeName>
        <fullName evidence="2">Polynucleotide 5'-hydroxyl-kinase grc3</fullName>
    </alternativeName>
</protein>
<dbReference type="VEuPathDB" id="FungiDB:TAPDE_002605"/>
<proteinExistence type="inferred from homology"/>
<evidence type="ECO:0000256" key="2">
    <source>
        <dbReference type="ARBA" id="ARBA00018706"/>
    </source>
</evidence>
<keyword evidence="7" id="KW-0067">ATP-binding</keyword>
<keyword evidence="4" id="KW-0808">Transferase</keyword>
<feature type="compositionally biased region" description="Polar residues" evidence="8">
    <location>
        <begin position="28"/>
        <end position="38"/>
    </location>
</feature>
<dbReference type="EMBL" id="CAHR02000090">
    <property type="protein sequence ID" value="CCG82578.1"/>
    <property type="molecule type" value="Genomic_DNA"/>
</dbReference>
<evidence type="ECO:0000256" key="6">
    <source>
        <dbReference type="ARBA" id="ARBA00022777"/>
    </source>
</evidence>
<dbReference type="GO" id="GO:0005524">
    <property type="term" value="F:ATP binding"/>
    <property type="evidence" value="ECO:0007669"/>
    <property type="project" value="UniProtKB-KW"/>
</dbReference>
<dbReference type="GO" id="GO:0051731">
    <property type="term" value="F:polynucleotide 5'-hydroxyl-kinase activity"/>
    <property type="evidence" value="ECO:0007669"/>
    <property type="project" value="InterPro"/>
</dbReference>
<sequence>MKRKRAEPQLSAFAARRKAAAELEAQRVLQSQSSTVDTPSDELSQEDGSDIEVDGNLDVHSNLDITGSSVDNVHQTRSAQVEEAQKAASFSVNVHKSDQGLVLGLKLDTRVAIQGHCNFQVVAGSIDFYGAHLSSGDRQYQLSIPKGESLPVMSTVQSSVVQQDYFSDPVLALVRFTRCDNGLLDALDNYPITKSCFAAANSQRDRDVAVMFSSPEIAGHSVPDSWTKAIATHLTAFQEAELSCTALIGGKGAGKSTLARYLLNGSLTAPHTTGSGGVYYLDLDPGQPEFSVPGTTSLFFFPHHSSPLFSAPPYHTSPHGPVRSHWIGETSPKEDPNHYMACTADLLNTLLQHHRQDSASRSTIIINTPGWIKGTGLDLLQSLQSLLLHHHQEHHFSTTPVLLGSTTDQSLSGTPIDSVRRTVVGPTASDHRTTHLLSYFHRMTSFAQWHPGPVTGTSFTARYGRVPVAVVREVLDPTDLVPAINGTLVALVLMDSDGLAGLERDVTPEGLILLHSHGQVLDPASSRCLGLAIVHGIDLRDRTISLITPVPLDRVTQALSGEEVVLCTGSIEVPIQFMTSGYTEGQERPYVTHQPGHGVGWQSWHVRRNIGRRVRNGQA</sequence>
<evidence type="ECO:0000313" key="11">
    <source>
        <dbReference type="Proteomes" id="UP000013776"/>
    </source>
</evidence>
<dbReference type="Gene3D" id="3.40.50.300">
    <property type="entry name" value="P-loop containing nucleotide triphosphate hydrolases"/>
    <property type="match status" value="1"/>
</dbReference>
<gene>
    <name evidence="10" type="ORF">TAPDE_002605</name>
</gene>
<dbReference type="Pfam" id="PF16575">
    <property type="entry name" value="CLP1_P"/>
    <property type="match status" value="1"/>
</dbReference>
<organism evidence="10 11">
    <name type="scientific">Taphrina deformans (strain PYCC 5710 / ATCC 11124 / CBS 356.35 / IMI 108563 / JCM 9778 / NBRC 8474)</name>
    <name type="common">Peach leaf curl fungus</name>
    <name type="synonym">Lalaria deformans</name>
    <dbReference type="NCBI Taxonomy" id="1097556"/>
    <lineage>
        <taxon>Eukaryota</taxon>
        <taxon>Fungi</taxon>
        <taxon>Dikarya</taxon>
        <taxon>Ascomycota</taxon>
        <taxon>Taphrinomycotina</taxon>
        <taxon>Taphrinomycetes</taxon>
        <taxon>Taphrinales</taxon>
        <taxon>Taphrinaceae</taxon>
        <taxon>Taphrina</taxon>
    </lineage>
</organism>
<evidence type="ECO:0000256" key="7">
    <source>
        <dbReference type="ARBA" id="ARBA00022840"/>
    </source>
</evidence>
<keyword evidence="11" id="KW-1185">Reference proteome</keyword>
<keyword evidence="5" id="KW-0547">Nucleotide-binding</keyword>
<dbReference type="InterPro" id="IPR027417">
    <property type="entry name" value="P-loop_NTPase"/>
</dbReference>
<dbReference type="AlphaFoldDB" id="R4X9V4"/>
<evidence type="ECO:0000259" key="9">
    <source>
        <dbReference type="Pfam" id="PF16575"/>
    </source>
</evidence>
<keyword evidence="6" id="KW-0418">Kinase</keyword>
<feature type="region of interest" description="Disordered" evidence="8">
    <location>
        <begin position="26"/>
        <end position="53"/>
    </location>
</feature>
<comment type="caution">
    <text evidence="10">The sequence shown here is derived from an EMBL/GenBank/DDBJ whole genome shotgun (WGS) entry which is preliminary data.</text>
</comment>
<reference evidence="10 11" key="1">
    <citation type="journal article" date="2013" name="MBio">
        <title>Genome sequencing of the plant pathogen Taphrina deformans, the causal agent of peach leaf curl.</title>
        <authorList>
            <person name="Cisse O.H."/>
            <person name="Almeida J.M.G.C.F."/>
            <person name="Fonseca A."/>
            <person name="Kumar A.A."/>
            <person name="Salojaervi J."/>
            <person name="Overmyer K."/>
            <person name="Hauser P.M."/>
            <person name="Pagni M."/>
        </authorList>
    </citation>
    <scope>NUCLEOTIDE SEQUENCE [LARGE SCALE GENOMIC DNA]</scope>
    <source>
        <strain evidence="11">PYCC 5710 / ATCC 11124 / CBS 356.35 / IMI 108563 / JCM 9778 / NBRC 8474</strain>
    </source>
</reference>
<dbReference type="GO" id="GO:0000448">
    <property type="term" value="P:cleavage in ITS2 between 5.8S rRNA and LSU-rRNA of tricistronic rRNA transcript (SSU-rRNA, 5.8S rRNA, LSU-rRNA)"/>
    <property type="evidence" value="ECO:0007669"/>
    <property type="project" value="TreeGrafter"/>
</dbReference>
<dbReference type="GO" id="GO:0005634">
    <property type="term" value="C:nucleus"/>
    <property type="evidence" value="ECO:0007669"/>
    <property type="project" value="TreeGrafter"/>
</dbReference>
<evidence type="ECO:0000256" key="4">
    <source>
        <dbReference type="ARBA" id="ARBA00022679"/>
    </source>
</evidence>
<evidence type="ECO:0000256" key="8">
    <source>
        <dbReference type="SAM" id="MobiDB-lite"/>
    </source>
</evidence>
<evidence type="ECO:0000256" key="3">
    <source>
        <dbReference type="ARBA" id="ARBA00019824"/>
    </source>
</evidence>
<evidence type="ECO:0000313" key="10">
    <source>
        <dbReference type="EMBL" id="CCG82578.1"/>
    </source>
</evidence>
<dbReference type="PANTHER" id="PTHR12755">
    <property type="entry name" value="CLEAVAGE/POLYADENYLATION FACTOR IA SUBUNIT CLP1P"/>
    <property type="match status" value="1"/>
</dbReference>
<dbReference type="eggNOG" id="KOG2750">
    <property type="taxonomic scope" value="Eukaryota"/>
</dbReference>
<dbReference type="Proteomes" id="UP000013776">
    <property type="component" value="Unassembled WGS sequence"/>
</dbReference>
<feature type="compositionally biased region" description="Acidic residues" evidence="8">
    <location>
        <begin position="39"/>
        <end position="53"/>
    </location>
</feature>
<name>R4X9V4_TAPDE</name>
<dbReference type="InterPro" id="IPR032319">
    <property type="entry name" value="CLP1_P"/>
</dbReference>
<evidence type="ECO:0000256" key="1">
    <source>
        <dbReference type="ARBA" id="ARBA00011003"/>
    </source>
</evidence>
<dbReference type="OrthoDB" id="4054781at2759"/>